<reference evidence="4 5" key="1">
    <citation type="submission" date="2018-04" db="EMBL/GenBank/DDBJ databases">
        <title>Genome sequencing of Gemmobacter.</title>
        <authorList>
            <person name="Yi H."/>
            <person name="Baek M.-G."/>
        </authorList>
    </citation>
    <scope>NUCLEOTIDE SEQUENCE [LARGE SCALE GENOMIC DNA]</scope>
    <source>
        <strain evidence="4 5">HYN0069</strain>
    </source>
</reference>
<dbReference type="Gene3D" id="2.130.10.130">
    <property type="entry name" value="Integrin alpha, N-terminal"/>
    <property type="match status" value="1"/>
</dbReference>
<name>A0A2S0ULN1_9RHOB</name>
<evidence type="ECO:0000313" key="5">
    <source>
        <dbReference type="Proteomes" id="UP000244496"/>
    </source>
</evidence>
<evidence type="ECO:0000313" key="4">
    <source>
        <dbReference type="EMBL" id="AWB48715.1"/>
    </source>
</evidence>
<gene>
    <name evidence="4" type="ORF">HYN69_09515</name>
</gene>
<feature type="signal peptide" evidence="2">
    <location>
        <begin position="1"/>
        <end position="17"/>
    </location>
</feature>
<protein>
    <recommendedName>
        <fullName evidence="3">ASPIC/UnbV domain-containing protein</fullName>
    </recommendedName>
</protein>
<dbReference type="Pfam" id="PF07593">
    <property type="entry name" value="UnbV_ASPIC"/>
    <property type="match status" value="1"/>
</dbReference>
<dbReference type="InterPro" id="IPR027039">
    <property type="entry name" value="Crtac1"/>
</dbReference>
<dbReference type="Pfam" id="PF13517">
    <property type="entry name" value="FG-GAP_3"/>
    <property type="match status" value="2"/>
</dbReference>
<dbReference type="KEGG" id="geh:HYN69_09515"/>
<dbReference type="Proteomes" id="UP000244496">
    <property type="component" value="Chromosome"/>
</dbReference>
<dbReference type="InterPro" id="IPR013517">
    <property type="entry name" value="FG-GAP"/>
</dbReference>
<evidence type="ECO:0000256" key="2">
    <source>
        <dbReference type="SAM" id="SignalP"/>
    </source>
</evidence>
<dbReference type="RefSeq" id="WP_108435534.1">
    <property type="nucleotide sequence ID" value="NZ_CP028918.1"/>
</dbReference>
<dbReference type="SUPFAM" id="SSF69318">
    <property type="entry name" value="Integrin alpha N-terminal domain"/>
    <property type="match status" value="1"/>
</dbReference>
<feature type="chain" id="PRO_5015571051" description="ASPIC/UnbV domain-containing protein" evidence="2">
    <location>
        <begin position="18"/>
        <end position="525"/>
    </location>
</feature>
<evidence type="ECO:0000259" key="3">
    <source>
        <dbReference type="Pfam" id="PF07593"/>
    </source>
</evidence>
<dbReference type="EMBL" id="CP028918">
    <property type="protein sequence ID" value="AWB48715.1"/>
    <property type="molecule type" value="Genomic_DNA"/>
</dbReference>
<keyword evidence="5" id="KW-1185">Reference proteome</keyword>
<proteinExistence type="predicted"/>
<keyword evidence="1 2" id="KW-0732">Signal</keyword>
<dbReference type="PANTHER" id="PTHR16026:SF0">
    <property type="entry name" value="CARTILAGE ACIDIC PROTEIN 1"/>
    <property type="match status" value="1"/>
</dbReference>
<evidence type="ECO:0000256" key="1">
    <source>
        <dbReference type="ARBA" id="ARBA00022729"/>
    </source>
</evidence>
<sequence length="525" mass="57316">MKAFALVLLLLPAVARAEDPAIPAFADETLSSGLEHSFTGEWTFMVGGGAAAFDCNGDRKPELFMAGGTAMAQLFRNDSAIGGALKFVAVESGLEQDEVAGGYPIDIDSDGITDLVLLRVGPDRVMRGLGDCRFEEATDWGFDGLDLWSTAFAATWERGADWPTLAVGTYIDRTQEAFPWGSCTPNYLYRPKGKGFDSPLPLTPGFCALSILFTDWNRSGTPALRVSNDREYYKGGQEQMWRIDPDAAPVLYGEKDGWARLRIWGMGIASTDLNLDGYPDYYLTSMADNKLQTLAAPPIDGKVVPKFSDVAFAKGAIAQRPYTGDDLRPSTAWHADFQDVNNDGRADLWVAKGNVWEMPDFAQKDPNNLMLQRADGTFFEAGDKAGVASFRQARGGALADFNLDGLIDIAAVNRNEPAEIWRNTGGETGHWVQFLPMQPAPNQHGTGGWIEVKRDDGQVLRREMTIGGGHAGGSLGWWHFGLGAVDRTEVRVIWPDGTEGPWQAVAADGFYTLERGKEPQAWVPE</sequence>
<dbReference type="AlphaFoldDB" id="A0A2S0ULN1"/>
<organism evidence="4 5">
    <name type="scientific">Paragemmobacter aquarius</name>
    <dbReference type="NCBI Taxonomy" id="2169400"/>
    <lineage>
        <taxon>Bacteria</taxon>
        <taxon>Pseudomonadati</taxon>
        <taxon>Pseudomonadota</taxon>
        <taxon>Alphaproteobacteria</taxon>
        <taxon>Rhodobacterales</taxon>
        <taxon>Paracoccaceae</taxon>
        <taxon>Paragemmobacter</taxon>
    </lineage>
</organism>
<dbReference type="InterPro" id="IPR028994">
    <property type="entry name" value="Integrin_alpha_N"/>
</dbReference>
<dbReference type="InterPro" id="IPR011519">
    <property type="entry name" value="UnbV_ASPIC"/>
</dbReference>
<accession>A0A2S0ULN1</accession>
<dbReference type="PANTHER" id="PTHR16026">
    <property type="entry name" value="CARTILAGE ACIDIC PROTEIN 1"/>
    <property type="match status" value="1"/>
</dbReference>
<dbReference type="OrthoDB" id="1488578at2"/>
<feature type="domain" description="ASPIC/UnbV" evidence="3">
    <location>
        <begin position="446"/>
        <end position="511"/>
    </location>
</feature>